<protein>
    <recommendedName>
        <fullName evidence="1">DUF2470 domain-containing protein</fullName>
    </recommendedName>
</protein>
<dbReference type="AlphaFoldDB" id="A0A7W7SUQ6"/>
<name>A0A7W7SUQ6_9ACTN</name>
<dbReference type="PANTHER" id="PTHR13343:SF24">
    <property type="entry name" value="OS07G0573800 PROTEIN"/>
    <property type="match status" value="1"/>
</dbReference>
<gene>
    <name evidence="2" type="ORF">FHR38_005078</name>
</gene>
<dbReference type="InterPro" id="IPR037119">
    <property type="entry name" value="Haem_oxidase_HugZ-like_sf"/>
</dbReference>
<organism evidence="2 3">
    <name type="scientific">Micromonospora polyrhachis</name>
    <dbReference type="NCBI Taxonomy" id="1282883"/>
    <lineage>
        <taxon>Bacteria</taxon>
        <taxon>Bacillati</taxon>
        <taxon>Actinomycetota</taxon>
        <taxon>Actinomycetes</taxon>
        <taxon>Micromonosporales</taxon>
        <taxon>Micromonosporaceae</taxon>
        <taxon>Micromonospora</taxon>
    </lineage>
</organism>
<sequence length="262" mass="28404">MQQPSPAEIARTLSAGRLAGTAYIACRPGPHPVRHVVDRHGRVLLLVSVTSDLAMALWPAVGAEDVAMVLDVRDLPPGAGAPSLGRVWLSGWASVLDGQEARQAALDFFDVDPSGDLLDVGRGFALYRFEVAEVRLEQADRTINVDPEEYASAEPDPLHQIERELLADLADHHGPAISAFVRDRLGNLAGAADGLPAQVVRLDRYGFVVTVGPADARLQARLSFPRPVRDRADLARLLHLVLCGHRRHGSVAWDAQPRRRSA</sequence>
<reference evidence="2 3" key="1">
    <citation type="submission" date="2020-08" db="EMBL/GenBank/DDBJ databases">
        <title>Sequencing the genomes of 1000 actinobacteria strains.</title>
        <authorList>
            <person name="Klenk H.-P."/>
        </authorList>
    </citation>
    <scope>NUCLEOTIDE SEQUENCE [LARGE SCALE GENOMIC DNA]</scope>
    <source>
        <strain evidence="2 3">DSM 45886</strain>
    </source>
</reference>
<dbReference type="EMBL" id="JACHJW010000001">
    <property type="protein sequence ID" value="MBB4961345.1"/>
    <property type="molecule type" value="Genomic_DNA"/>
</dbReference>
<comment type="caution">
    <text evidence="2">The sequence shown here is derived from an EMBL/GenBank/DDBJ whole genome shotgun (WGS) entry which is preliminary data.</text>
</comment>
<keyword evidence="3" id="KW-1185">Reference proteome</keyword>
<proteinExistence type="predicted"/>
<evidence type="ECO:0000313" key="3">
    <source>
        <dbReference type="Proteomes" id="UP000578819"/>
    </source>
</evidence>
<dbReference type="SUPFAM" id="SSF50475">
    <property type="entry name" value="FMN-binding split barrel"/>
    <property type="match status" value="1"/>
</dbReference>
<dbReference type="Proteomes" id="UP000578819">
    <property type="component" value="Unassembled WGS sequence"/>
</dbReference>
<dbReference type="Pfam" id="PF10615">
    <property type="entry name" value="DUF2470"/>
    <property type="match status" value="1"/>
</dbReference>
<dbReference type="RefSeq" id="WP_184536952.1">
    <property type="nucleotide sequence ID" value="NZ_JACHJW010000001.1"/>
</dbReference>
<dbReference type="InterPro" id="IPR019595">
    <property type="entry name" value="DUF2470"/>
</dbReference>
<accession>A0A7W7SUQ6</accession>
<evidence type="ECO:0000313" key="2">
    <source>
        <dbReference type="EMBL" id="MBB4961345.1"/>
    </source>
</evidence>
<evidence type="ECO:0000259" key="1">
    <source>
        <dbReference type="Pfam" id="PF10615"/>
    </source>
</evidence>
<dbReference type="Gene3D" id="3.20.180.10">
    <property type="entry name" value="PNP-oxidase-like"/>
    <property type="match status" value="1"/>
</dbReference>
<feature type="domain" description="DUF2470" evidence="1">
    <location>
        <begin position="165"/>
        <end position="236"/>
    </location>
</feature>
<dbReference type="PANTHER" id="PTHR13343">
    <property type="entry name" value="CREG1 PROTEIN"/>
    <property type="match status" value="1"/>
</dbReference>